<accession>A0A423I6G5</accession>
<gene>
    <name evidence="2" type="ORF">BK660_17635</name>
</gene>
<evidence type="ECO:0000313" key="3">
    <source>
        <dbReference type="Proteomes" id="UP000285636"/>
    </source>
</evidence>
<feature type="chain" id="PRO_5019313600" description="DUF2790 domain-containing protein" evidence="1">
    <location>
        <begin position="19"/>
        <end position="77"/>
    </location>
</feature>
<dbReference type="EMBL" id="MOBK01000006">
    <property type="protein sequence ID" value="RON21057.1"/>
    <property type="molecule type" value="Genomic_DNA"/>
</dbReference>
<evidence type="ECO:0000256" key="1">
    <source>
        <dbReference type="SAM" id="SignalP"/>
    </source>
</evidence>
<protein>
    <recommendedName>
        <fullName evidence="4">DUF2790 domain-containing protein</fullName>
    </recommendedName>
</protein>
<name>A0A423I6G5_9PSED</name>
<dbReference type="Gene3D" id="2.30.140.50">
    <property type="entry name" value="Protein of unknown function DUF2790"/>
    <property type="match status" value="1"/>
</dbReference>
<proteinExistence type="predicted"/>
<dbReference type="AlphaFoldDB" id="A0A423I6G5"/>
<feature type="signal peptide" evidence="1">
    <location>
        <begin position="1"/>
        <end position="18"/>
    </location>
</feature>
<dbReference type="InterPro" id="IPR021245">
    <property type="entry name" value="DUF2790"/>
</dbReference>
<keyword evidence="1" id="KW-0732">Signal</keyword>
<organism evidence="2 3">
    <name type="scientific">Pseudomonas brassicacearum</name>
    <dbReference type="NCBI Taxonomy" id="930166"/>
    <lineage>
        <taxon>Bacteria</taxon>
        <taxon>Pseudomonadati</taxon>
        <taxon>Pseudomonadota</taxon>
        <taxon>Gammaproteobacteria</taxon>
        <taxon>Pseudomonadales</taxon>
        <taxon>Pseudomonadaceae</taxon>
        <taxon>Pseudomonas</taxon>
    </lineage>
</organism>
<evidence type="ECO:0000313" key="2">
    <source>
        <dbReference type="EMBL" id="RON21057.1"/>
    </source>
</evidence>
<comment type="caution">
    <text evidence="2">The sequence shown here is derived from an EMBL/GenBank/DDBJ whole genome shotgun (WGS) entry which is preliminary data.</text>
</comment>
<evidence type="ECO:0008006" key="4">
    <source>
        <dbReference type="Google" id="ProtNLM"/>
    </source>
</evidence>
<reference evidence="2 3" key="1">
    <citation type="submission" date="2016-10" db="EMBL/GenBank/DDBJ databases">
        <title>Comparative genome analysis of multiple Pseudomonas spp. focuses on biocontrol and plant growth promoting traits.</title>
        <authorList>
            <person name="Tao X.-Y."/>
            <person name="Taylor C.G."/>
        </authorList>
    </citation>
    <scope>NUCLEOTIDE SEQUENCE [LARGE SCALE GENOMIC DNA]</scope>
    <source>
        <strain evidence="2 3">38D7</strain>
    </source>
</reference>
<dbReference type="Pfam" id="PF10976">
    <property type="entry name" value="DUF2790"/>
    <property type="match status" value="1"/>
</dbReference>
<dbReference type="Proteomes" id="UP000285636">
    <property type="component" value="Unassembled WGS sequence"/>
</dbReference>
<sequence length="77" mass="7824">MKTIIALFLTVAAGSAFAANDAQTGRTGFPSDVAKTISTSDTSNACGVVQAEMVYEDSKGVRRVATYLVEGGGCSTG</sequence>